<dbReference type="InterPro" id="IPR018076">
    <property type="entry name" value="T2SS_GspF_dom"/>
</dbReference>
<keyword evidence="6 7" id="KW-0472">Membrane</keyword>
<dbReference type="Proteomes" id="UP000251088">
    <property type="component" value="Unassembled WGS sequence"/>
</dbReference>
<evidence type="ECO:0000256" key="6">
    <source>
        <dbReference type="ARBA" id="ARBA00023136"/>
    </source>
</evidence>
<reference evidence="9" key="2">
    <citation type="submission" date="2020-10" db="EMBL/GenBank/DDBJ databases">
        <title>Genome Sequence of ESBL Producing Zambian Clinical Strains.</title>
        <authorList>
            <person name="Shawa M."/>
            <person name="Furuta Y."/>
            <person name="Simbotwe M."/>
            <person name="Mulenga E."/>
            <person name="Mubanga M."/>
            <person name="Mulenga G."/>
            <person name="Kaile C."/>
            <person name="Zorigt T."/>
            <person name="Hang'ombe B."/>
            <person name="Higashi H."/>
        </authorList>
    </citation>
    <scope>NUCLEOTIDE SEQUENCE</scope>
    <source>
        <strain evidence="9">Zam_UTH_09</strain>
    </source>
</reference>
<evidence type="ECO:0000256" key="4">
    <source>
        <dbReference type="ARBA" id="ARBA00022692"/>
    </source>
</evidence>
<dbReference type="EMBL" id="UAWN01000014">
    <property type="protein sequence ID" value="SQC39239.1"/>
    <property type="molecule type" value="Genomic_DNA"/>
</dbReference>
<keyword evidence="5 7" id="KW-1133">Transmembrane helix</keyword>
<dbReference type="Pfam" id="PF00482">
    <property type="entry name" value="T2SSF"/>
    <property type="match status" value="1"/>
</dbReference>
<name>A0A2X3GRJ2_KLEPN</name>
<keyword evidence="3" id="KW-0997">Cell inner membrane</keyword>
<dbReference type="InterPro" id="IPR003004">
    <property type="entry name" value="GspF/PilC"/>
</dbReference>
<dbReference type="AlphaFoldDB" id="A0A2X3GRJ2"/>
<dbReference type="GO" id="GO:0005886">
    <property type="term" value="C:plasma membrane"/>
    <property type="evidence" value="ECO:0007669"/>
    <property type="project" value="UniProtKB-SubCell"/>
</dbReference>
<dbReference type="GO" id="GO:0015628">
    <property type="term" value="P:protein secretion by the type II secretion system"/>
    <property type="evidence" value="ECO:0007669"/>
    <property type="project" value="TreeGrafter"/>
</dbReference>
<keyword evidence="2" id="KW-1003">Cell membrane</keyword>
<evidence type="ECO:0000256" key="7">
    <source>
        <dbReference type="SAM" id="Phobius"/>
    </source>
</evidence>
<evidence type="ECO:0000313" key="10">
    <source>
        <dbReference type="EMBL" id="SQC39239.1"/>
    </source>
</evidence>
<feature type="domain" description="Type II secretion system protein GspF" evidence="8">
    <location>
        <begin position="1"/>
        <end position="46"/>
    </location>
</feature>
<evidence type="ECO:0000313" key="9">
    <source>
        <dbReference type="EMBL" id="GHK54240.1"/>
    </source>
</evidence>
<evidence type="ECO:0000256" key="1">
    <source>
        <dbReference type="ARBA" id="ARBA00004429"/>
    </source>
</evidence>
<gene>
    <name evidence="9" type="ORF">KPZU09_39760</name>
    <name evidence="10" type="ORF">NCTC9128_05368</name>
</gene>
<dbReference type="PANTHER" id="PTHR30012">
    <property type="entry name" value="GENERAL SECRETION PATHWAY PROTEIN"/>
    <property type="match status" value="1"/>
</dbReference>
<comment type="subcellular location">
    <subcellularLocation>
        <location evidence="1">Cell inner membrane</location>
        <topology evidence="1">Multi-pass membrane protein</topology>
    </subcellularLocation>
</comment>
<dbReference type="Proteomes" id="UP000655094">
    <property type="component" value="Unassembled WGS sequence"/>
</dbReference>
<protein>
    <submittedName>
        <fullName evidence="10">Type IV fimbrial assembly protein PilC</fullName>
    </submittedName>
</protein>
<dbReference type="PANTHER" id="PTHR30012:SF7">
    <property type="entry name" value="PROTEIN TRANSPORT PROTEIN HOFC HOMOLOG"/>
    <property type="match status" value="1"/>
</dbReference>
<accession>A0A2X3GRJ2</accession>
<keyword evidence="4 7" id="KW-0812">Transmembrane</keyword>
<reference evidence="10 11" key="1">
    <citation type="submission" date="2018-06" db="EMBL/GenBank/DDBJ databases">
        <authorList>
            <consortium name="Pathogen Informatics"/>
            <person name="Doyle S."/>
        </authorList>
    </citation>
    <scope>NUCLEOTIDE SEQUENCE [LARGE SCALE GENOMIC DNA]</scope>
    <source>
        <strain evidence="10 11">NCTC9128</strain>
    </source>
</reference>
<evidence type="ECO:0000259" key="8">
    <source>
        <dbReference type="Pfam" id="PF00482"/>
    </source>
</evidence>
<evidence type="ECO:0000256" key="3">
    <source>
        <dbReference type="ARBA" id="ARBA00022519"/>
    </source>
</evidence>
<evidence type="ECO:0000256" key="5">
    <source>
        <dbReference type="ARBA" id="ARBA00022989"/>
    </source>
</evidence>
<evidence type="ECO:0000256" key="2">
    <source>
        <dbReference type="ARBA" id="ARBA00022475"/>
    </source>
</evidence>
<organism evidence="10 11">
    <name type="scientific">Klebsiella pneumoniae</name>
    <dbReference type="NCBI Taxonomy" id="573"/>
    <lineage>
        <taxon>Bacteria</taxon>
        <taxon>Pseudomonadati</taxon>
        <taxon>Pseudomonadota</taxon>
        <taxon>Gammaproteobacteria</taxon>
        <taxon>Enterobacterales</taxon>
        <taxon>Enterobacteriaceae</taxon>
        <taxon>Klebsiella/Raoultella group</taxon>
        <taxon>Klebsiella</taxon>
        <taxon>Klebsiella pneumoniae complex</taxon>
    </lineage>
</organism>
<dbReference type="EMBL" id="BNFF01000001">
    <property type="protein sequence ID" value="GHK54240.1"/>
    <property type="molecule type" value="Genomic_DNA"/>
</dbReference>
<evidence type="ECO:0000313" key="11">
    <source>
        <dbReference type="Proteomes" id="UP000251088"/>
    </source>
</evidence>
<feature type="transmembrane region" description="Helical" evidence="7">
    <location>
        <begin position="27"/>
        <end position="45"/>
    </location>
</feature>
<sequence>MLENLAHHHREQTYQRADSLAAHLEPMMLVITGSLVGILVVAMYLPVFHLGDAIGGAGG</sequence>
<proteinExistence type="predicted"/>